<evidence type="ECO:0000256" key="1">
    <source>
        <dbReference type="ARBA" id="ARBA00004496"/>
    </source>
</evidence>
<evidence type="ECO:0000256" key="12">
    <source>
        <dbReference type="ARBA" id="ARBA00023043"/>
    </source>
</evidence>
<comment type="function">
    <text evidence="14">GTPase-activating protein for ARF1 and, to a lesser extent, ARF5. Directly and specifically regulates the adapter protein 3 (AP-3)-dependent trafficking of proteins in the endosomal-lysosomal system.</text>
</comment>
<dbReference type="FunFam" id="1.10.220.150:FF:000001">
    <property type="entry name" value="Arf-GAP with GTPase, ANK repeat and PH domain-containing protein 1"/>
    <property type="match status" value="1"/>
</dbReference>
<feature type="compositionally biased region" description="Polar residues" evidence="20">
    <location>
        <begin position="422"/>
        <end position="432"/>
    </location>
</feature>
<evidence type="ECO:0000256" key="14">
    <source>
        <dbReference type="ARBA" id="ARBA00060143"/>
    </source>
</evidence>
<dbReference type="InterPro" id="IPR002110">
    <property type="entry name" value="Ankyrin_rpt"/>
</dbReference>
<dbReference type="CDD" id="cd01250">
    <property type="entry name" value="PH_AGAP"/>
    <property type="match status" value="1"/>
</dbReference>
<evidence type="ECO:0000313" key="24">
    <source>
        <dbReference type="RefSeq" id="XP_032336448.1"/>
    </source>
</evidence>
<dbReference type="SMART" id="SM00105">
    <property type="entry name" value="ArfGap"/>
    <property type="match status" value="1"/>
</dbReference>
<dbReference type="InterPro" id="IPR001806">
    <property type="entry name" value="Small_GTPase"/>
</dbReference>
<dbReference type="FunFam" id="2.30.29.30:FF:000199">
    <property type="entry name" value="Arf-GAP with GTPase, ANK repeat and PH domain-containing protein 3"/>
    <property type="match status" value="1"/>
</dbReference>
<sequence>MNYQQQLANSAAIRAEIQRFESVHPNIYSIYELLERVEEPVLQNQIREHVIAIEDAFVNSQEWTLSRSVPELKVGIVGNLASGKSALVHRYLTGTYVQEESPEGGRFKKEIVVDGQSYLLLIRDEGGPPEAQFAMWVDAVIFVFSLEDEISFQTVYHYYSRMANYRNTSEVPLVLVGTQDAISSTNPRVIDDARARKLSSDLKRCTYYETCATYGLNVERVFQDVAQKIVATRKKQQLSIGPCKSLPNSPSHSSVCSAQVSAVHISQTSNGGGSLSDYSSSVPSTPSTSQKELRIDVPPTANTPTPVRKQSKRRSNLFTSRKGSDPDKEKKGLESRADSIGSGRAIPIKQGMLLKRSGKSLNKEWKKKYVTLCDNGVLTYHPSLHDYMQNVHGKEIDLLRTTVKVPGKRPPRATSACAPVSSPRTNGLSKDTSAVHVSPNSDTGLGDSVCSSPSISSTTSPKLDPPPSPHANRKKHRRKKSTSNFKADGLSGTADEQEENFEFIIVSLTGQTWHFEATTYEERDAWVQAIESQILASLQSCESSKNKSRLTSQSEAMALQSIRNIRGNSHCVDCDTQNPNWASLNLGALMCIECSGIHRNLGTHLSRVRSLDLDDWPIELIKVMSSIGNELANSVWEESSQGRTKPSLDSTREEKERWIRAKYEQKLFLAPLPCTELSLGQHLLRATADEDLRTVILLLAHGSRDEVNETCGEGDGRTALHLACRKGNVVLAQLLIWYGVDVMARDAHGNTALAYARQASSQECVDVLLQYGCPDERFVLMATPNLSRKNNHRNNSGGRAPTVI</sequence>
<comment type="similarity">
    <text evidence="2">Belongs to the centaurin gamma-like family.</text>
</comment>
<dbReference type="PROSITE" id="PS50297">
    <property type="entry name" value="ANK_REP_REGION"/>
    <property type="match status" value="1"/>
</dbReference>
<dbReference type="AlphaFoldDB" id="A0A8B8T336"/>
<dbReference type="PROSITE" id="PS51419">
    <property type="entry name" value="RAB"/>
    <property type="match status" value="1"/>
</dbReference>
<dbReference type="SMART" id="SM00173">
    <property type="entry name" value="RAS"/>
    <property type="match status" value="1"/>
</dbReference>
<dbReference type="SUPFAM" id="SSF48403">
    <property type="entry name" value="Ankyrin repeat"/>
    <property type="match status" value="1"/>
</dbReference>
<feature type="region of interest" description="Disordered" evidence="20">
    <location>
        <begin position="267"/>
        <end position="342"/>
    </location>
</feature>
<dbReference type="GO" id="GO:0005737">
    <property type="term" value="C:cytoplasm"/>
    <property type="evidence" value="ECO:0007669"/>
    <property type="project" value="UniProtKB-SubCell"/>
</dbReference>
<dbReference type="InterPro" id="IPR051282">
    <property type="entry name" value="Arf-GAP_GTPase_ANK_PH"/>
</dbReference>
<dbReference type="FunFam" id="2.30.29.30:FF:000421">
    <property type="entry name" value="Arf-GAP with GTPase, ANK repeat and PH domain-containing protein 1 isoform B"/>
    <property type="match status" value="1"/>
</dbReference>
<dbReference type="Pfam" id="PF12796">
    <property type="entry name" value="Ank_2"/>
    <property type="match status" value="1"/>
</dbReference>
<proteinExistence type="inferred from homology"/>
<evidence type="ECO:0000256" key="10">
    <source>
        <dbReference type="ARBA" id="ARBA00022833"/>
    </source>
</evidence>
<dbReference type="SMART" id="SM00174">
    <property type="entry name" value="RHO"/>
    <property type="match status" value="1"/>
</dbReference>
<dbReference type="PANTHER" id="PTHR45819:SF1">
    <property type="entry name" value="ARF-GAP WITH GTPASE, ANK REPEAT AND PH DOMAIN-CONTAINING PROTEIN 1"/>
    <property type="match status" value="1"/>
</dbReference>
<feature type="domain" description="Arf-GAP" evidence="22">
    <location>
        <begin position="556"/>
        <end position="676"/>
    </location>
</feature>
<evidence type="ECO:0000256" key="6">
    <source>
        <dbReference type="ARBA" id="ARBA00022723"/>
    </source>
</evidence>
<evidence type="ECO:0000259" key="21">
    <source>
        <dbReference type="PROSITE" id="PS50003"/>
    </source>
</evidence>
<dbReference type="RefSeq" id="XP_032336448.1">
    <property type="nucleotide sequence ID" value="XM_032480557.1"/>
</dbReference>
<evidence type="ECO:0000313" key="23">
    <source>
        <dbReference type="Proteomes" id="UP000694856"/>
    </source>
</evidence>
<evidence type="ECO:0000256" key="9">
    <source>
        <dbReference type="ARBA" id="ARBA00022771"/>
    </source>
</evidence>
<dbReference type="InterPro" id="IPR038508">
    <property type="entry name" value="ArfGAP_dom_sf"/>
</dbReference>
<dbReference type="SMART" id="SM00175">
    <property type="entry name" value="RAB"/>
    <property type="match status" value="1"/>
</dbReference>
<feature type="compositionally biased region" description="Low complexity" evidence="20">
    <location>
        <begin position="275"/>
        <end position="289"/>
    </location>
</feature>
<keyword evidence="13" id="KW-0342">GTP-binding</keyword>
<comment type="subcellular location">
    <subcellularLocation>
        <location evidence="1">Cytoplasm</location>
    </subcellularLocation>
</comment>
<dbReference type="PROSITE" id="PS50003">
    <property type="entry name" value="PH_DOMAIN"/>
    <property type="match status" value="1"/>
</dbReference>
<evidence type="ECO:0000256" key="20">
    <source>
        <dbReference type="SAM" id="MobiDB-lite"/>
    </source>
</evidence>
<dbReference type="InterPro" id="IPR011993">
    <property type="entry name" value="PH-like_dom_sf"/>
</dbReference>
<dbReference type="CDD" id="cd08853">
    <property type="entry name" value="ArfGap_AGAP2"/>
    <property type="match status" value="1"/>
</dbReference>
<keyword evidence="7" id="KW-0677">Repeat</keyword>
<evidence type="ECO:0000256" key="13">
    <source>
        <dbReference type="ARBA" id="ARBA00023134"/>
    </source>
</evidence>
<dbReference type="GeneID" id="102521211"/>
<dbReference type="InterPro" id="IPR036770">
    <property type="entry name" value="Ankyrin_rpt-contain_sf"/>
</dbReference>
<evidence type="ECO:0000256" key="15">
    <source>
        <dbReference type="ARBA" id="ARBA00063296"/>
    </source>
</evidence>
<keyword evidence="5" id="KW-0963">Cytoplasm</keyword>
<evidence type="ECO:0000256" key="11">
    <source>
        <dbReference type="ARBA" id="ARBA00022927"/>
    </source>
</evidence>
<dbReference type="InterPro" id="IPR001849">
    <property type="entry name" value="PH_domain"/>
</dbReference>
<gene>
    <name evidence="24" type="primary">AGAP1</name>
</gene>
<keyword evidence="12 18" id="KW-0040">ANK repeat</keyword>
<comment type="subunit">
    <text evidence="15">Homodimer. Interacts with several subunits of the AP-3 protein complex: AP3M1, AP3S1 and AP3S2. Interacts with GUCY1A3 and GUCY1B3.</text>
</comment>
<feature type="repeat" description="ANK" evidence="18">
    <location>
        <begin position="715"/>
        <end position="747"/>
    </location>
</feature>
<protein>
    <recommendedName>
        <fullName evidence="16">Arf-GAP with GTPase, ANK repeat and PH domain-containing protein 1</fullName>
    </recommendedName>
    <alternativeName>
        <fullName evidence="17">Centaurin-gamma-2</fullName>
    </alternativeName>
</protein>
<dbReference type="SMART" id="SM00248">
    <property type="entry name" value="ANK"/>
    <property type="match status" value="2"/>
</dbReference>
<dbReference type="GO" id="GO:0003924">
    <property type="term" value="F:GTPase activity"/>
    <property type="evidence" value="ECO:0007669"/>
    <property type="project" value="InterPro"/>
</dbReference>
<reference evidence="24" key="1">
    <citation type="submission" date="2025-08" db="UniProtKB">
        <authorList>
            <consortium name="RefSeq"/>
        </authorList>
    </citation>
    <scope>IDENTIFICATION</scope>
    <source>
        <tissue evidence="24">Ear skin</tissue>
    </source>
</reference>
<dbReference type="PROSITE" id="PS51421">
    <property type="entry name" value="RAS"/>
    <property type="match status" value="1"/>
</dbReference>
<dbReference type="Pfam" id="PF00071">
    <property type="entry name" value="Ras"/>
    <property type="match status" value="1"/>
</dbReference>
<feature type="domain" description="PH" evidence="21">
    <location>
        <begin position="346"/>
        <end position="535"/>
    </location>
</feature>
<dbReference type="Pfam" id="PF01412">
    <property type="entry name" value="ArfGap"/>
    <property type="match status" value="1"/>
</dbReference>
<keyword evidence="11" id="KW-0653">Protein transport</keyword>
<dbReference type="PROSITE" id="PS50115">
    <property type="entry name" value="ARFGAP"/>
    <property type="match status" value="1"/>
</dbReference>
<feature type="compositionally biased region" description="Basic residues" evidence="20">
    <location>
        <begin position="471"/>
        <end position="481"/>
    </location>
</feature>
<dbReference type="InterPro" id="IPR027417">
    <property type="entry name" value="P-loop_NTPase"/>
</dbReference>
<keyword evidence="9 19" id="KW-0863">Zinc-finger</keyword>
<keyword evidence="23" id="KW-1185">Reference proteome</keyword>
<evidence type="ECO:0000256" key="8">
    <source>
        <dbReference type="ARBA" id="ARBA00022741"/>
    </source>
</evidence>
<evidence type="ECO:0000259" key="22">
    <source>
        <dbReference type="PROSITE" id="PS50115"/>
    </source>
</evidence>
<dbReference type="SUPFAM" id="SSF52540">
    <property type="entry name" value="P-loop containing nucleoside triphosphate hydrolases"/>
    <property type="match status" value="1"/>
</dbReference>
<dbReference type="Gene3D" id="1.25.40.20">
    <property type="entry name" value="Ankyrin repeat-containing domain"/>
    <property type="match status" value="1"/>
</dbReference>
<keyword evidence="10" id="KW-0862">Zinc</keyword>
<evidence type="ECO:0000256" key="7">
    <source>
        <dbReference type="ARBA" id="ARBA00022737"/>
    </source>
</evidence>
<dbReference type="InterPro" id="IPR037278">
    <property type="entry name" value="ARFGAP/RecO"/>
</dbReference>
<dbReference type="PROSITE" id="PS50088">
    <property type="entry name" value="ANK_REPEAT"/>
    <property type="match status" value="1"/>
</dbReference>
<evidence type="ECO:0000256" key="16">
    <source>
        <dbReference type="ARBA" id="ARBA00069130"/>
    </source>
</evidence>
<feature type="compositionally biased region" description="Low complexity" evidence="20">
    <location>
        <begin position="451"/>
        <end position="461"/>
    </location>
</feature>
<keyword evidence="6" id="KW-0479">Metal-binding</keyword>
<dbReference type="CDD" id="cd04103">
    <property type="entry name" value="Centaurin_gamma"/>
    <property type="match status" value="1"/>
</dbReference>
<dbReference type="GO" id="GO:0015031">
    <property type="term" value="P:protein transport"/>
    <property type="evidence" value="ECO:0007669"/>
    <property type="project" value="UniProtKB-KW"/>
</dbReference>
<dbReference type="PRINTS" id="PR00405">
    <property type="entry name" value="REVINTRACTNG"/>
</dbReference>
<dbReference type="SMART" id="SM00233">
    <property type="entry name" value="PH"/>
    <property type="match status" value="1"/>
</dbReference>
<dbReference type="FunFam" id="3.40.50.300:FF:000178">
    <property type="entry name" value="Arf-GAP with GTPase, ANK repeat and PH domain-containing protein 1"/>
    <property type="match status" value="1"/>
</dbReference>
<feature type="region of interest" description="Disordered" evidence="20">
    <location>
        <begin position="405"/>
        <end position="493"/>
    </location>
</feature>
<dbReference type="InterPro" id="IPR001164">
    <property type="entry name" value="ArfGAP_dom"/>
</dbReference>
<accession>A0A8B8T336</accession>
<evidence type="ECO:0000256" key="18">
    <source>
        <dbReference type="PROSITE-ProRule" id="PRU00023"/>
    </source>
</evidence>
<keyword evidence="8" id="KW-0547">Nucleotide-binding</keyword>
<dbReference type="SUPFAM" id="SSF50729">
    <property type="entry name" value="PH domain-like"/>
    <property type="match status" value="1"/>
</dbReference>
<dbReference type="GO" id="GO:0008270">
    <property type="term" value="F:zinc ion binding"/>
    <property type="evidence" value="ECO:0007669"/>
    <property type="project" value="UniProtKB-KW"/>
</dbReference>
<evidence type="ECO:0000256" key="5">
    <source>
        <dbReference type="ARBA" id="ARBA00022490"/>
    </source>
</evidence>
<evidence type="ECO:0000256" key="17">
    <source>
        <dbReference type="ARBA" id="ARBA00080363"/>
    </source>
</evidence>
<dbReference type="Gene3D" id="3.40.50.300">
    <property type="entry name" value="P-loop containing nucleotide triphosphate hydrolases"/>
    <property type="match status" value="1"/>
</dbReference>
<dbReference type="CTD" id="116987"/>
<keyword evidence="3" id="KW-0813">Transport</keyword>
<dbReference type="Gene3D" id="1.10.220.150">
    <property type="entry name" value="Arf GTPase activating protein"/>
    <property type="match status" value="1"/>
</dbReference>
<evidence type="ECO:0000256" key="2">
    <source>
        <dbReference type="ARBA" id="ARBA00005430"/>
    </source>
</evidence>
<keyword evidence="4" id="KW-0343">GTPase activation</keyword>
<feature type="compositionally biased region" description="Basic and acidic residues" evidence="20">
    <location>
        <begin position="322"/>
        <end position="337"/>
    </location>
</feature>
<dbReference type="Proteomes" id="UP000694856">
    <property type="component" value="Chromosome 5"/>
</dbReference>
<dbReference type="FunFam" id="1.25.40.20:FF:000027">
    <property type="entry name" value="Arf-GAP with GTPase, ANK repeat and PH domain-containing protein 1"/>
    <property type="match status" value="1"/>
</dbReference>
<evidence type="ECO:0000256" key="19">
    <source>
        <dbReference type="PROSITE-ProRule" id="PRU00288"/>
    </source>
</evidence>
<dbReference type="PANTHER" id="PTHR45819">
    <property type="entry name" value="CENTAURIN-GAMMA-1A"/>
    <property type="match status" value="1"/>
</dbReference>
<organism evidence="23 24">
    <name type="scientific">Camelus ferus</name>
    <name type="common">Wild bactrian camel</name>
    <name type="synonym">Camelus bactrianus ferus</name>
    <dbReference type="NCBI Taxonomy" id="419612"/>
    <lineage>
        <taxon>Eukaryota</taxon>
        <taxon>Metazoa</taxon>
        <taxon>Chordata</taxon>
        <taxon>Craniata</taxon>
        <taxon>Vertebrata</taxon>
        <taxon>Euteleostomi</taxon>
        <taxon>Mammalia</taxon>
        <taxon>Eutheria</taxon>
        <taxon>Laurasiatheria</taxon>
        <taxon>Artiodactyla</taxon>
        <taxon>Tylopoda</taxon>
        <taxon>Camelidae</taxon>
        <taxon>Camelus</taxon>
    </lineage>
</organism>
<dbReference type="Gene3D" id="2.30.29.30">
    <property type="entry name" value="Pleckstrin-homology domain (PH domain)/Phosphotyrosine-binding domain (PTB)"/>
    <property type="match status" value="2"/>
</dbReference>
<dbReference type="SUPFAM" id="SSF57863">
    <property type="entry name" value="ArfGap/RecO-like zinc finger"/>
    <property type="match status" value="1"/>
</dbReference>
<evidence type="ECO:0000256" key="3">
    <source>
        <dbReference type="ARBA" id="ARBA00022448"/>
    </source>
</evidence>
<dbReference type="GO" id="GO:0005525">
    <property type="term" value="F:GTP binding"/>
    <property type="evidence" value="ECO:0007669"/>
    <property type="project" value="UniProtKB-KW"/>
</dbReference>
<dbReference type="GO" id="GO:0005096">
    <property type="term" value="F:GTPase activator activity"/>
    <property type="evidence" value="ECO:0007669"/>
    <property type="project" value="UniProtKB-KW"/>
</dbReference>
<name>A0A8B8T336_CAMFR</name>
<evidence type="ECO:0000256" key="4">
    <source>
        <dbReference type="ARBA" id="ARBA00022468"/>
    </source>
</evidence>